<accession>A0A0E0J9G1</accession>
<protein>
    <recommendedName>
        <fullName evidence="3">DUF834 domain-containing protein</fullName>
    </recommendedName>
</protein>
<reference evidence="1" key="2">
    <citation type="submission" date="2018-04" db="EMBL/GenBank/DDBJ databases">
        <title>OnivRS2 (Oryza nivara Reference Sequence Version 2).</title>
        <authorList>
            <person name="Zhang J."/>
            <person name="Kudrna D."/>
            <person name="Lee S."/>
            <person name="Talag J."/>
            <person name="Rajasekar S."/>
            <person name="Welchert J."/>
            <person name="Hsing Y.-I."/>
            <person name="Wing R.A."/>
        </authorList>
    </citation>
    <scope>NUCLEOTIDE SEQUENCE [LARGE SCALE GENOMIC DNA]</scope>
    <source>
        <strain evidence="1">SL10</strain>
    </source>
</reference>
<organism evidence="1">
    <name type="scientific">Oryza nivara</name>
    <name type="common">Indian wild rice</name>
    <name type="synonym">Oryza sativa f. spontanea</name>
    <dbReference type="NCBI Taxonomy" id="4536"/>
    <lineage>
        <taxon>Eukaryota</taxon>
        <taxon>Viridiplantae</taxon>
        <taxon>Streptophyta</taxon>
        <taxon>Embryophyta</taxon>
        <taxon>Tracheophyta</taxon>
        <taxon>Spermatophyta</taxon>
        <taxon>Magnoliopsida</taxon>
        <taxon>Liliopsida</taxon>
        <taxon>Poales</taxon>
        <taxon>Poaceae</taxon>
        <taxon>BOP clade</taxon>
        <taxon>Oryzoideae</taxon>
        <taxon>Oryzeae</taxon>
        <taxon>Oryzinae</taxon>
        <taxon>Oryza</taxon>
    </lineage>
</organism>
<name>A0A0E0J9G1_ORYNI</name>
<evidence type="ECO:0008006" key="3">
    <source>
        <dbReference type="Google" id="ProtNLM"/>
    </source>
</evidence>
<dbReference type="EnsemblPlants" id="ONIVA12G09590.1">
    <property type="protein sequence ID" value="ONIVA12G09590.1"/>
    <property type="gene ID" value="ONIVA12G09590"/>
</dbReference>
<reference evidence="1" key="1">
    <citation type="submission" date="2015-04" db="UniProtKB">
        <authorList>
            <consortium name="EnsemblPlants"/>
        </authorList>
    </citation>
    <scope>IDENTIFICATION</scope>
    <source>
        <strain evidence="1">SL10</strain>
    </source>
</reference>
<evidence type="ECO:0000313" key="1">
    <source>
        <dbReference type="EnsemblPlants" id="ONIVA12G09590.1"/>
    </source>
</evidence>
<dbReference type="Proteomes" id="UP000006591">
    <property type="component" value="Chromosome 12"/>
</dbReference>
<dbReference type="Gramene" id="ONIVA12G09590.1">
    <property type="protein sequence ID" value="ONIVA12G09590.1"/>
    <property type="gene ID" value="ONIVA12G09590"/>
</dbReference>
<dbReference type="HOGENOM" id="CLU_161642_0_0_1"/>
<proteinExistence type="predicted"/>
<dbReference type="OMA" id="RWIARWE"/>
<dbReference type="AlphaFoldDB" id="A0A0E0J9G1"/>
<keyword evidence="2" id="KW-1185">Reference proteome</keyword>
<evidence type="ECO:0000313" key="2">
    <source>
        <dbReference type="Proteomes" id="UP000006591"/>
    </source>
</evidence>
<sequence>MGIELRASRRWGSVAARRLMRRRGSAAVDGGGVGGSAAVDGGGVGGSSRMAAVKDGGVNGSAVVDGDGVGRLVASWLTWKGAAWADQRRRDSRGRELSGSGEEREGGGRWIARWDVGAILSVGISPR</sequence>